<evidence type="ECO:0000256" key="1">
    <source>
        <dbReference type="SAM" id="MobiDB-lite"/>
    </source>
</evidence>
<dbReference type="Proteomes" id="UP000195557">
    <property type="component" value="Unassembled WGS sequence"/>
</dbReference>
<organism evidence="2">
    <name type="scientific">Ostreococcus tauri</name>
    <name type="common">Marine green alga</name>
    <dbReference type="NCBI Taxonomy" id="70448"/>
    <lineage>
        <taxon>Eukaryota</taxon>
        <taxon>Viridiplantae</taxon>
        <taxon>Chlorophyta</taxon>
        <taxon>Mamiellophyceae</taxon>
        <taxon>Mamiellales</taxon>
        <taxon>Bathycoccaceae</taxon>
        <taxon>Ostreococcus</taxon>
    </lineage>
</organism>
<protein>
    <submittedName>
        <fullName evidence="2">Uncharacterized protein</fullName>
    </submittedName>
</protein>
<name>A0A1Y5I962_OSTTA</name>
<feature type="region of interest" description="Disordered" evidence="1">
    <location>
        <begin position="1"/>
        <end position="32"/>
    </location>
</feature>
<dbReference type="EMBL" id="KZ155791">
    <property type="protein sequence ID" value="OUS45217.1"/>
    <property type="molecule type" value="Genomic_DNA"/>
</dbReference>
<evidence type="ECO:0000313" key="2">
    <source>
        <dbReference type="EMBL" id="OUS45217.1"/>
    </source>
</evidence>
<sequence>MSVDEERLLLGADAGPSASNEETASRGRERRFPSPRVLGTACAAAALALVVVVSSRSRFGEHATTSAISSLGASGGWLSTTKRDEDRRVESRLGVERRDGPRDVASWLGEPEPVYELERAYTRDGSTTSSWTLVIGDESELWKIPVCKRGGGYRVGNAVKRVGRGWVEARIRVLSEPESYKTTLLYDFLMSRVEGTKAFAAAVVARERERGTLSRSAMGAALQRSVVMPMRLSDKARFVESNERTIIDSALDYRRAKCPQTCEKFVIAVSLVWGGDEVGPGGEFAYDVHEYKESIRVLQSMLTYAKEKFPADFELNFAVTSDADDALTLLAYAPNLMSNPLDSASTIIELAQGVNALINTEHGVENLLQYHDEVLAKRQTDASAINAELGLLARIRNVVERARGVFATDDSKVFVANWLQVACKRLKLNPEEVPNEVLTHRLSQDVLIDALWSERDVHRRGVRVDGRVSTEAHRPDRVTRTVRRFVLDHDQDDRDDARADDGA</sequence>
<dbReference type="AlphaFoldDB" id="A0A1Y5I962"/>
<gene>
    <name evidence="2" type="ORF">BE221DRAFT_116870</name>
</gene>
<proteinExistence type="predicted"/>
<accession>A0A1Y5I962</accession>
<feature type="compositionally biased region" description="Basic and acidic residues" evidence="1">
    <location>
        <begin position="23"/>
        <end position="32"/>
    </location>
</feature>
<reference evidence="2" key="1">
    <citation type="submission" date="2017-04" db="EMBL/GenBank/DDBJ databases">
        <title>Population genomics of picophytoplankton unveils novel chromosome hypervariability.</title>
        <authorList>
            <consortium name="DOE Joint Genome Institute"/>
            <person name="Blanc-Mathieu R."/>
            <person name="Krasovec M."/>
            <person name="Hebrard M."/>
            <person name="Yau S."/>
            <person name="Desgranges E."/>
            <person name="Martin J."/>
            <person name="Schackwitz W."/>
            <person name="Kuo A."/>
            <person name="Salin G."/>
            <person name="Donnadieu C."/>
            <person name="Desdevises Y."/>
            <person name="Sanchez-Ferandin S."/>
            <person name="Moreau H."/>
            <person name="Rivals E."/>
            <person name="Grigoriev I.V."/>
            <person name="Grimsley N."/>
            <person name="Eyre-Walker A."/>
            <person name="Piganeau G."/>
        </authorList>
    </citation>
    <scope>NUCLEOTIDE SEQUENCE [LARGE SCALE GENOMIC DNA]</scope>
    <source>
        <strain evidence="2">RCC 1115</strain>
    </source>
</reference>